<dbReference type="AlphaFoldDB" id="A0A4S8LFF6"/>
<dbReference type="GO" id="GO:0050660">
    <property type="term" value="F:flavin adenine dinucleotide binding"/>
    <property type="evidence" value="ECO:0007669"/>
    <property type="project" value="InterPro"/>
</dbReference>
<accession>A0A4S8LFF6</accession>
<keyword evidence="5" id="KW-1185">Reference proteome</keyword>
<reference evidence="4 5" key="1">
    <citation type="journal article" date="2019" name="Nat. Ecol. Evol.">
        <title>Megaphylogeny resolves global patterns of mushroom evolution.</title>
        <authorList>
            <person name="Varga T."/>
            <person name="Krizsan K."/>
            <person name="Foldi C."/>
            <person name="Dima B."/>
            <person name="Sanchez-Garcia M."/>
            <person name="Sanchez-Ramirez S."/>
            <person name="Szollosi G.J."/>
            <person name="Szarkandi J.G."/>
            <person name="Papp V."/>
            <person name="Albert L."/>
            <person name="Andreopoulos W."/>
            <person name="Angelini C."/>
            <person name="Antonin V."/>
            <person name="Barry K.W."/>
            <person name="Bougher N.L."/>
            <person name="Buchanan P."/>
            <person name="Buyck B."/>
            <person name="Bense V."/>
            <person name="Catcheside P."/>
            <person name="Chovatia M."/>
            <person name="Cooper J."/>
            <person name="Damon W."/>
            <person name="Desjardin D."/>
            <person name="Finy P."/>
            <person name="Geml J."/>
            <person name="Haridas S."/>
            <person name="Hughes K."/>
            <person name="Justo A."/>
            <person name="Karasinski D."/>
            <person name="Kautmanova I."/>
            <person name="Kiss B."/>
            <person name="Kocsube S."/>
            <person name="Kotiranta H."/>
            <person name="LaButti K.M."/>
            <person name="Lechner B.E."/>
            <person name="Liimatainen K."/>
            <person name="Lipzen A."/>
            <person name="Lukacs Z."/>
            <person name="Mihaltcheva S."/>
            <person name="Morgado L.N."/>
            <person name="Niskanen T."/>
            <person name="Noordeloos M.E."/>
            <person name="Ohm R.A."/>
            <person name="Ortiz-Santana B."/>
            <person name="Ovrebo C."/>
            <person name="Racz N."/>
            <person name="Riley R."/>
            <person name="Savchenko A."/>
            <person name="Shiryaev A."/>
            <person name="Soop K."/>
            <person name="Spirin V."/>
            <person name="Szebenyi C."/>
            <person name="Tomsovsky M."/>
            <person name="Tulloss R.E."/>
            <person name="Uehling J."/>
            <person name="Grigoriev I.V."/>
            <person name="Vagvolgyi C."/>
            <person name="Papp T."/>
            <person name="Martin F.M."/>
            <person name="Miettinen O."/>
            <person name="Hibbett D.S."/>
            <person name="Nagy L.G."/>
        </authorList>
    </citation>
    <scope>NUCLEOTIDE SEQUENCE [LARGE SCALE GENOMIC DNA]</scope>
    <source>
        <strain evidence="4 5">CBS 962.96</strain>
    </source>
</reference>
<evidence type="ECO:0000256" key="1">
    <source>
        <dbReference type="ARBA" id="ARBA00001974"/>
    </source>
</evidence>
<comment type="cofactor">
    <cofactor evidence="1">
        <name>FAD</name>
        <dbReference type="ChEBI" id="CHEBI:57692"/>
    </cofactor>
</comment>
<dbReference type="EMBL" id="ML179445">
    <property type="protein sequence ID" value="THU87571.1"/>
    <property type="molecule type" value="Genomic_DNA"/>
</dbReference>
<evidence type="ECO:0000313" key="5">
    <source>
        <dbReference type="Proteomes" id="UP000297245"/>
    </source>
</evidence>
<dbReference type="PANTHER" id="PTHR11552:SF213">
    <property type="entry name" value="DEHYDROGENASE, PUTATIVE-RELATED"/>
    <property type="match status" value="1"/>
</dbReference>
<dbReference type="Gene3D" id="3.30.560.10">
    <property type="entry name" value="Glucose Oxidase, domain 3"/>
    <property type="match status" value="1"/>
</dbReference>
<dbReference type="SUPFAM" id="SSF51905">
    <property type="entry name" value="FAD/NAD(P)-binding domain"/>
    <property type="match status" value="1"/>
</dbReference>
<gene>
    <name evidence="4" type="ORF">K435DRAFT_681465</name>
</gene>
<dbReference type="OrthoDB" id="269227at2759"/>
<dbReference type="SUPFAM" id="SSF54373">
    <property type="entry name" value="FAD-linked reductases, C-terminal domain"/>
    <property type="match status" value="1"/>
</dbReference>
<dbReference type="GO" id="GO:0016614">
    <property type="term" value="F:oxidoreductase activity, acting on CH-OH group of donors"/>
    <property type="evidence" value="ECO:0007669"/>
    <property type="project" value="InterPro"/>
</dbReference>
<name>A0A4S8LFF6_DENBC</name>
<dbReference type="PANTHER" id="PTHR11552">
    <property type="entry name" value="GLUCOSE-METHANOL-CHOLINE GMC OXIDOREDUCTASE"/>
    <property type="match status" value="1"/>
</dbReference>
<dbReference type="Pfam" id="PF05199">
    <property type="entry name" value="GMC_oxred_C"/>
    <property type="match status" value="1"/>
</dbReference>
<evidence type="ECO:0000256" key="2">
    <source>
        <dbReference type="ARBA" id="ARBA00010790"/>
    </source>
</evidence>
<feature type="domain" description="Glucose-methanol-choline oxidoreductase C-terminal" evidence="3">
    <location>
        <begin position="15"/>
        <end position="150"/>
    </location>
</feature>
<dbReference type="Proteomes" id="UP000297245">
    <property type="component" value="Unassembled WGS sequence"/>
</dbReference>
<evidence type="ECO:0000259" key="3">
    <source>
        <dbReference type="Pfam" id="PF05199"/>
    </source>
</evidence>
<evidence type="ECO:0000313" key="4">
    <source>
        <dbReference type="EMBL" id="THU87571.1"/>
    </source>
</evidence>
<dbReference type="Gene3D" id="3.50.50.60">
    <property type="entry name" value="FAD/NAD(P)-binding domain"/>
    <property type="match status" value="1"/>
</dbReference>
<dbReference type="InterPro" id="IPR012132">
    <property type="entry name" value="GMC_OxRdtase"/>
</dbReference>
<dbReference type="InterPro" id="IPR036188">
    <property type="entry name" value="FAD/NAD-bd_sf"/>
</dbReference>
<proteinExistence type="inferred from homology"/>
<dbReference type="InterPro" id="IPR007867">
    <property type="entry name" value="GMC_OxRtase_C"/>
</dbReference>
<organism evidence="4 5">
    <name type="scientific">Dendrothele bispora (strain CBS 962.96)</name>
    <dbReference type="NCBI Taxonomy" id="1314807"/>
    <lineage>
        <taxon>Eukaryota</taxon>
        <taxon>Fungi</taxon>
        <taxon>Dikarya</taxon>
        <taxon>Basidiomycota</taxon>
        <taxon>Agaricomycotina</taxon>
        <taxon>Agaricomycetes</taxon>
        <taxon>Agaricomycetidae</taxon>
        <taxon>Agaricales</taxon>
        <taxon>Agaricales incertae sedis</taxon>
        <taxon>Dendrothele</taxon>
    </lineage>
</organism>
<protein>
    <recommendedName>
        <fullName evidence="3">Glucose-methanol-choline oxidoreductase C-terminal domain-containing protein</fullName>
    </recommendedName>
</protein>
<sequence length="163" mass="18055">MSHNHVTAVHLKAHPHSKGTVRLTGSHPQDLLDIQKNRFQSEEGLQDVRDLREAIKRSLQIMKNLLIVGFVEGLAFPESLDTDEEIENHIFQEIFGHHACCTNPMGTDDDPNAVLDGNFNVRGVNNLRVVDASSWGIVPGYFVTTPIYMISEKAADLIIAATA</sequence>
<comment type="similarity">
    <text evidence="2">Belongs to the GMC oxidoreductase family.</text>
</comment>